<dbReference type="PANTHER" id="PTHR22604:SF105">
    <property type="entry name" value="TRANS-1,2-DIHYDROBENZENE-1,2-DIOL DEHYDROGENASE"/>
    <property type="match status" value="1"/>
</dbReference>
<evidence type="ECO:0000259" key="4">
    <source>
        <dbReference type="Pfam" id="PF22725"/>
    </source>
</evidence>
<organism evidence="5 6">
    <name type="scientific">Desertihabitans brevis</name>
    <dbReference type="NCBI Taxonomy" id="2268447"/>
    <lineage>
        <taxon>Bacteria</taxon>
        <taxon>Bacillati</taxon>
        <taxon>Actinomycetota</taxon>
        <taxon>Actinomycetes</taxon>
        <taxon>Propionibacteriales</taxon>
        <taxon>Propionibacteriaceae</taxon>
        <taxon>Desertihabitans</taxon>
    </lineage>
</organism>
<evidence type="ECO:0000256" key="2">
    <source>
        <dbReference type="ARBA" id="ARBA00023002"/>
    </source>
</evidence>
<reference evidence="5 6" key="1">
    <citation type="submission" date="2018-07" db="EMBL/GenBank/DDBJ databases">
        <title>Desertimonas flava gen. nov. sp. nov.</title>
        <authorList>
            <person name="Liu S."/>
        </authorList>
    </citation>
    <scope>NUCLEOTIDE SEQUENCE [LARGE SCALE GENOMIC DNA]</scope>
    <source>
        <strain evidence="5 6">16Sb5-5</strain>
    </source>
</reference>
<dbReference type="SUPFAM" id="SSF55347">
    <property type="entry name" value="Glyceraldehyde-3-phosphate dehydrogenase-like, C-terminal domain"/>
    <property type="match status" value="1"/>
</dbReference>
<dbReference type="Gene3D" id="3.30.360.10">
    <property type="entry name" value="Dihydrodipicolinate Reductase, domain 2"/>
    <property type="match status" value="1"/>
</dbReference>
<dbReference type="AlphaFoldDB" id="A0A367YSQ3"/>
<comment type="caution">
    <text evidence="5">The sequence shown here is derived from an EMBL/GenBank/DDBJ whole genome shotgun (WGS) entry which is preliminary data.</text>
</comment>
<dbReference type="InterPro" id="IPR050984">
    <property type="entry name" value="Gfo/Idh/MocA_domain"/>
</dbReference>
<dbReference type="EMBL" id="QOUI01000015">
    <property type="protein sequence ID" value="RCK68021.1"/>
    <property type="molecule type" value="Genomic_DNA"/>
</dbReference>
<comment type="similarity">
    <text evidence="1">Belongs to the Gfo/Idh/MocA family.</text>
</comment>
<feature type="domain" description="GFO/IDH/MocA-like oxidoreductase" evidence="4">
    <location>
        <begin position="131"/>
        <end position="246"/>
    </location>
</feature>
<evidence type="ECO:0000313" key="6">
    <source>
        <dbReference type="Proteomes" id="UP000252770"/>
    </source>
</evidence>
<dbReference type="GO" id="GO:0000166">
    <property type="term" value="F:nucleotide binding"/>
    <property type="evidence" value="ECO:0007669"/>
    <property type="project" value="InterPro"/>
</dbReference>
<gene>
    <name evidence="5" type="ORF">DT076_18375</name>
</gene>
<dbReference type="InterPro" id="IPR000683">
    <property type="entry name" value="Gfo/Idh/MocA-like_OxRdtase_N"/>
</dbReference>
<dbReference type="PANTHER" id="PTHR22604">
    <property type="entry name" value="OXIDOREDUCTASES"/>
    <property type="match status" value="1"/>
</dbReference>
<dbReference type="SUPFAM" id="SSF51735">
    <property type="entry name" value="NAD(P)-binding Rossmann-fold domains"/>
    <property type="match status" value="1"/>
</dbReference>
<keyword evidence="6" id="KW-1185">Reference proteome</keyword>
<evidence type="ECO:0000313" key="5">
    <source>
        <dbReference type="EMBL" id="RCK68021.1"/>
    </source>
</evidence>
<sequence length="330" mass="34789">MTTRWGIASTGRMAASFAADFSSATDAELVAVGSRDADRARAFAEERGIPRSHGSYAALLADPEVDVVYVATPHPQHHRLALAAIEAGKPLLVEKAFTATFAGAQEVVDAARAAEVFVMEALWTRFLPAVVKAQELIDDGAIGEVRAVQADLGSQRDFDPSDRLFSPALGGGATLDLGVYVINLAQQFLGIPTTVHAAGSTYPNGVDATVSYLLGFEDGRSAALSCSLESQTPSRAIIMGTGGHIELEPRFHHPSSLVLRPNAGEPQSFSLPPRGVGYGHQIDEVGQCLSLGLTESPTMPLADTLAVQAVMQASLDQLGVEVREDDSVQI</sequence>
<dbReference type="InterPro" id="IPR055170">
    <property type="entry name" value="GFO_IDH_MocA-like_dom"/>
</dbReference>
<dbReference type="Gene3D" id="3.40.50.720">
    <property type="entry name" value="NAD(P)-binding Rossmann-like Domain"/>
    <property type="match status" value="1"/>
</dbReference>
<dbReference type="Pfam" id="PF22725">
    <property type="entry name" value="GFO_IDH_MocA_C3"/>
    <property type="match status" value="1"/>
</dbReference>
<dbReference type="GO" id="GO:0016491">
    <property type="term" value="F:oxidoreductase activity"/>
    <property type="evidence" value="ECO:0007669"/>
    <property type="project" value="UniProtKB-KW"/>
</dbReference>
<dbReference type="Pfam" id="PF01408">
    <property type="entry name" value="GFO_IDH_MocA"/>
    <property type="match status" value="1"/>
</dbReference>
<evidence type="ECO:0000259" key="3">
    <source>
        <dbReference type="Pfam" id="PF01408"/>
    </source>
</evidence>
<feature type="domain" description="Gfo/Idh/MocA-like oxidoreductase N-terminal" evidence="3">
    <location>
        <begin position="4"/>
        <end position="120"/>
    </location>
</feature>
<keyword evidence="2" id="KW-0560">Oxidoreductase</keyword>
<proteinExistence type="inferred from homology"/>
<dbReference type="InterPro" id="IPR036291">
    <property type="entry name" value="NAD(P)-bd_dom_sf"/>
</dbReference>
<dbReference type="Proteomes" id="UP000252770">
    <property type="component" value="Unassembled WGS sequence"/>
</dbReference>
<dbReference type="RefSeq" id="WP_114128161.1">
    <property type="nucleotide sequence ID" value="NZ_QOUI01000015.1"/>
</dbReference>
<protein>
    <submittedName>
        <fullName evidence="5">Gfo/Idh/MocA family oxidoreductase</fullName>
    </submittedName>
</protein>
<name>A0A367YSQ3_9ACTN</name>
<evidence type="ECO:0000256" key="1">
    <source>
        <dbReference type="ARBA" id="ARBA00010928"/>
    </source>
</evidence>
<accession>A0A367YSQ3</accession>